<feature type="region of interest" description="Disordered" evidence="1">
    <location>
        <begin position="179"/>
        <end position="214"/>
    </location>
</feature>
<dbReference type="EMBL" id="LYVF01000191">
    <property type="protein sequence ID" value="OAT79862.1"/>
    <property type="molecule type" value="Genomic_DNA"/>
</dbReference>
<keyword evidence="2" id="KW-0472">Membrane</keyword>
<evidence type="ECO:0000256" key="2">
    <source>
        <dbReference type="SAM" id="Phobius"/>
    </source>
</evidence>
<gene>
    <name evidence="3" type="ORF">A6M21_14780</name>
</gene>
<dbReference type="RefSeq" id="WP_066670743.1">
    <property type="nucleotide sequence ID" value="NZ_LYVF01000191.1"/>
</dbReference>
<feature type="transmembrane region" description="Helical" evidence="2">
    <location>
        <begin position="23"/>
        <end position="45"/>
    </location>
</feature>
<feature type="compositionally biased region" description="Low complexity" evidence="1">
    <location>
        <begin position="187"/>
        <end position="201"/>
    </location>
</feature>
<dbReference type="PANTHER" id="PTHR40278">
    <property type="entry name" value="DNA UTILIZATION PROTEIN HOFN"/>
    <property type="match status" value="1"/>
</dbReference>
<dbReference type="OrthoDB" id="1804728at2"/>
<reference evidence="3 4" key="1">
    <citation type="submission" date="2016-04" db="EMBL/GenBank/DDBJ databases">
        <authorList>
            <person name="Evans L.H."/>
            <person name="Alamgir A."/>
            <person name="Owens N."/>
            <person name="Weber N.D."/>
            <person name="Virtaneva K."/>
            <person name="Barbian K."/>
            <person name="Babar A."/>
            <person name="Rosenke K."/>
        </authorList>
    </citation>
    <scope>NUCLEOTIDE SEQUENCE [LARGE SCALE GENOMIC DNA]</scope>
    <source>
        <strain evidence="3 4">LMa1</strain>
    </source>
</reference>
<dbReference type="AlphaFoldDB" id="A0A1B7LBE0"/>
<dbReference type="Proteomes" id="UP000078532">
    <property type="component" value="Unassembled WGS sequence"/>
</dbReference>
<keyword evidence="4" id="KW-1185">Reference proteome</keyword>
<keyword evidence="2" id="KW-1133">Transmembrane helix</keyword>
<proteinExistence type="predicted"/>
<evidence type="ECO:0000313" key="4">
    <source>
        <dbReference type="Proteomes" id="UP000078532"/>
    </source>
</evidence>
<evidence type="ECO:0000313" key="3">
    <source>
        <dbReference type="EMBL" id="OAT79862.1"/>
    </source>
</evidence>
<keyword evidence="2" id="KW-0812">Transmembrane</keyword>
<evidence type="ECO:0000256" key="1">
    <source>
        <dbReference type="SAM" id="MobiDB-lite"/>
    </source>
</evidence>
<sequence length="303" mass="31126">MNYRINLLPLELQPRPPVEGKRLAVISGLTVLAALILIGGAGWLIKSYNQRVELAVIQSQLASLSPVVRKVEADRAEEQKLQAGAAALEELLARHRVWKPVLDDIAQIVPVDIWLSSVDAAYDKDAAKTLQQTAALAPGAQAGSAGGGAGTPVNPAGSGNSSSGTAIAPAGNASWNAAAGAPGGAASGTAGNNPTGTGANPPAGPVQQAGRVAGQLAQRNQAQQAQLAAGEAPAQQKAEAQDKVPLPPNVLTIKGTSRSFPSIGVFVRKLSVLPYFRMVSLKEIDGQEDGTLIFTIVCYLQTA</sequence>
<dbReference type="STRING" id="1838280.A6M21_14780"/>
<name>A0A1B7LBE0_9FIRM</name>
<feature type="region of interest" description="Disordered" evidence="1">
    <location>
        <begin position="139"/>
        <end position="167"/>
    </location>
</feature>
<dbReference type="InterPro" id="IPR052534">
    <property type="entry name" value="Extracell_DNA_Util/SecSys_Comp"/>
</dbReference>
<organism evidence="3 4">
    <name type="scientific">Desulfotomaculum copahuensis</name>
    <dbReference type="NCBI Taxonomy" id="1838280"/>
    <lineage>
        <taxon>Bacteria</taxon>
        <taxon>Bacillati</taxon>
        <taxon>Bacillota</taxon>
        <taxon>Clostridia</taxon>
        <taxon>Eubacteriales</taxon>
        <taxon>Desulfotomaculaceae</taxon>
        <taxon>Desulfotomaculum</taxon>
    </lineage>
</organism>
<accession>A0A1B7LBE0</accession>
<dbReference type="PANTHER" id="PTHR40278:SF1">
    <property type="entry name" value="DNA UTILIZATION PROTEIN HOFN"/>
    <property type="match status" value="1"/>
</dbReference>
<comment type="caution">
    <text evidence="3">The sequence shown here is derived from an EMBL/GenBank/DDBJ whole genome shotgun (WGS) entry which is preliminary data.</text>
</comment>
<protein>
    <recommendedName>
        <fullName evidence="5">Fimbrial assembly protein</fullName>
    </recommendedName>
</protein>
<evidence type="ECO:0008006" key="5">
    <source>
        <dbReference type="Google" id="ProtNLM"/>
    </source>
</evidence>